<dbReference type="PANTHER" id="PTHR34322">
    <property type="entry name" value="TRANSPOSASE, Y1_TNP DOMAIN-CONTAINING"/>
    <property type="match status" value="1"/>
</dbReference>
<dbReference type="GO" id="GO:0003677">
    <property type="term" value="F:DNA binding"/>
    <property type="evidence" value="ECO:0007669"/>
    <property type="project" value="InterPro"/>
</dbReference>
<gene>
    <name evidence="2" type="ORF">DSCO28_68050</name>
</gene>
<proteinExistence type="predicted"/>
<dbReference type="EMBL" id="AP021876">
    <property type="protein sequence ID" value="BBO86239.1"/>
    <property type="molecule type" value="Genomic_DNA"/>
</dbReference>
<dbReference type="GO" id="GO:0006313">
    <property type="term" value="P:DNA transposition"/>
    <property type="evidence" value="ECO:0007669"/>
    <property type="project" value="InterPro"/>
</dbReference>
<protein>
    <submittedName>
        <fullName evidence="2">Transposase</fullName>
    </submittedName>
</protein>
<dbReference type="Proteomes" id="UP000425960">
    <property type="component" value="Chromosome"/>
</dbReference>
<sequence length="322" mass="36543">MPRGARLDTPGTLHHVILRGIERRDIVDDDLDRESFVSRLGRLAEESRTAIYAWALLDNHAHILMRSGLSGISTFMRRLLTGYAIFYNRRHHRYGHLFQNRYKSIICEEDSYFTELVRYIHLNPLRAGIVESLAKLDRHPWCGHGVVMGRCDAAWQDRNYVLKWFGRTEGRAKRAYREFVEKGIAQGKRPELVGGGLIRSLGGWSVVKSLRRSGAQEKGDARILGSGDFVAQVINEAEQKVRRQLAADDLIERAEKLIKDYCLEHNISIDVLHSGSRRQAVSSKRSQLALMLVNKIGLSMAETGRKLGLTTSGVAQILRRKS</sequence>
<dbReference type="PANTHER" id="PTHR34322:SF2">
    <property type="entry name" value="TRANSPOSASE IS200-LIKE DOMAIN-CONTAINING PROTEIN"/>
    <property type="match status" value="1"/>
</dbReference>
<dbReference type="GO" id="GO:0004803">
    <property type="term" value="F:transposase activity"/>
    <property type="evidence" value="ECO:0007669"/>
    <property type="project" value="InterPro"/>
</dbReference>
<dbReference type="RefSeq" id="WP_155325593.1">
    <property type="nucleotide sequence ID" value="NZ_AP021876.1"/>
</dbReference>
<dbReference type="AlphaFoldDB" id="A0A5K8A0Z9"/>
<name>A0A5K8A0Z9_9BACT</name>
<evidence type="ECO:0000259" key="1">
    <source>
        <dbReference type="SMART" id="SM01321"/>
    </source>
</evidence>
<dbReference type="Pfam" id="PF01797">
    <property type="entry name" value="Y1_Tnp"/>
    <property type="match status" value="1"/>
</dbReference>
<accession>A0A5K8A0Z9</accession>
<dbReference type="SMART" id="SM01321">
    <property type="entry name" value="Y1_Tnp"/>
    <property type="match status" value="1"/>
</dbReference>
<dbReference type="Gene3D" id="3.30.70.1290">
    <property type="entry name" value="Transposase IS200-like"/>
    <property type="match status" value="1"/>
</dbReference>
<reference evidence="2 3" key="1">
    <citation type="submission" date="2019-11" db="EMBL/GenBank/DDBJ databases">
        <title>Comparative genomics of hydrocarbon-degrading Desulfosarcina strains.</title>
        <authorList>
            <person name="Watanabe M."/>
            <person name="Kojima H."/>
            <person name="Fukui M."/>
        </authorList>
    </citation>
    <scope>NUCLEOTIDE SEQUENCE [LARGE SCALE GENOMIC DNA]</scope>
    <source>
        <strain evidence="2 3">28bB2T</strain>
    </source>
</reference>
<dbReference type="KEGG" id="dov:DSCO28_68050"/>
<dbReference type="InterPro" id="IPR002686">
    <property type="entry name" value="Transposase_17"/>
</dbReference>
<evidence type="ECO:0000313" key="2">
    <source>
        <dbReference type="EMBL" id="BBO86239.1"/>
    </source>
</evidence>
<evidence type="ECO:0000313" key="3">
    <source>
        <dbReference type="Proteomes" id="UP000425960"/>
    </source>
</evidence>
<dbReference type="InterPro" id="IPR036515">
    <property type="entry name" value="Transposase_17_sf"/>
</dbReference>
<organism evidence="2 3">
    <name type="scientific">Desulfosarcina ovata subsp. sediminis</name>
    <dbReference type="NCBI Taxonomy" id="885957"/>
    <lineage>
        <taxon>Bacteria</taxon>
        <taxon>Pseudomonadati</taxon>
        <taxon>Thermodesulfobacteriota</taxon>
        <taxon>Desulfobacteria</taxon>
        <taxon>Desulfobacterales</taxon>
        <taxon>Desulfosarcinaceae</taxon>
        <taxon>Desulfosarcina</taxon>
    </lineage>
</organism>
<feature type="domain" description="Transposase IS200-like" evidence="1">
    <location>
        <begin position="9"/>
        <end position="123"/>
    </location>
</feature>
<dbReference type="SUPFAM" id="SSF143422">
    <property type="entry name" value="Transposase IS200-like"/>
    <property type="match status" value="1"/>
</dbReference>